<feature type="compositionally biased region" description="Basic and acidic residues" evidence="1">
    <location>
        <begin position="107"/>
        <end position="120"/>
    </location>
</feature>
<dbReference type="EMBL" id="JACASF010000009">
    <property type="protein sequence ID" value="KAF6460486.1"/>
    <property type="molecule type" value="Genomic_DNA"/>
</dbReference>
<dbReference type="Proteomes" id="UP000550707">
    <property type="component" value="Unassembled WGS sequence"/>
</dbReference>
<evidence type="ECO:0000256" key="1">
    <source>
        <dbReference type="SAM" id="MobiDB-lite"/>
    </source>
</evidence>
<organism evidence="2 3">
    <name type="scientific">Molossus molossus</name>
    <name type="common">Pallas' mastiff bat</name>
    <name type="synonym">Vespertilio molossus</name>
    <dbReference type="NCBI Taxonomy" id="27622"/>
    <lineage>
        <taxon>Eukaryota</taxon>
        <taxon>Metazoa</taxon>
        <taxon>Chordata</taxon>
        <taxon>Craniata</taxon>
        <taxon>Vertebrata</taxon>
        <taxon>Euteleostomi</taxon>
        <taxon>Mammalia</taxon>
        <taxon>Eutheria</taxon>
        <taxon>Laurasiatheria</taxon>
        <taxon>Chiroptera</taxon>
        <taxon>Yangochiroptera</taxon>
        <taxon>Molossidae</taxon>
        <taxon>Molossus</taxon>
    </lineage>
</organism>
<gene>
    <name evidence="2" type="ORF">HJG59_011404</name>
</gene>
<evidence type="ECO:0000313" key="3">
    <source>
        <dbReference type="Proteomes" id="UP000550707"/>
    </source>
</evidence>
<dbReference type="AlphaFoldDB" id="A0A7J8GKJ3"/>
<reference evidence="2 3" key="1">
    <citation type="journal article" date="2020" name="Nature">
        <title>Six reference-quality genomes reveal evolution of bat adaptations.</title>
        <authorList>
            <person name="Jebb D."/>
            <person name="Huang Z."/>
            <person name="Pippel M."/>
            <person name="Hughes G.M."/>
            <person name="Lavrichenko K."/>
            <person name="Devanna P."/>
            <person name="Winkler S."/>
            <person name="Jermiin L.S."/>
            <person name="Skirmuntt E.C."/>
            <person name="Katzourakis A."/>
            <person name="Burkitt-Gray L."/>
            <person name="Ray D.A."/>
            <person name="Sullivan K.A.M."/>
            <person name="Roscito J.G."/>
            <person name="Kirilenko B.M."/>
            <person name="Davalos L.M."/>
            <person name="Corthals A.P."/>
            <person name="Power M.L."/>
            <person name="Jones G."/>
            <person name="Ransome R.D."/>
            <person name="Dechmann D.K.N."/>
            <person name="Locatelli A.G."/>
            <person name="Puechmaille S.J."/>
            <person name="Fedrigo O."/>
            <person name="Jarvis E.D."/>
            <person name="Hiller M."/>
            <person name="Vernes S.C."/>
            <person name="Myers E.W."/>
            <person name="Teeling E.C."/>
        </authorList>
    </citation>
    <scope>NUCLEOTIDE SEQUENCE [LARGE SCALE GENOMIC DNA]</scope>
    <source>
        <strain evidence="2">MMolMol1</strain>
        <tissue evidence="2">Muscle</tissue>
    </source>
</reference>
<evidence type="ECO:0000313" key="2">
    <source>
        <dbReference type="EMBL" id="KAF6460486.1"/>
    </source>
</evidence>
<feature type="compositionally biased region" description="Basic and acidic residues" evidence="1">
    <location>
        <begin position="60"/>
        <end position="75"/>
    </location>
</feature>
<feature type="region of interest" description="Disordered" evidence="1">
    <location>
        <begin position="60"/>
        <end position="120"/>
    </location>
</feature>
<accession>A0A7J8GKJ3</accession>
<dbReference type="InParanoid" id="A0A7J8GKJ3"/>
<comment type="caution">
    <text evidence="2">The sequence shown here is derived from an EMBL/GenBank/DDBJ whole genome shotgun (WGS) entry which is preliminary data.</text>
</comment>
<keyword evidence="3" id="KW-1185">Reference proteome</keyword>
<proteinExistence type="predicted"/>
<sequence>MTLLVTDCSLSNNPLIYFLGCYRTRQKRASFPDTIRKRSTELREGPVPWPVKRLLPLGKRKEERVRGVSADDGHSRKPQQHLDTVKEVQKVLTLPTQEPHRPTGTRLRTERLQGRGERPT</sequence>
<protein>
    <submittedName>
        <fullName evidence="2">Uncharacterized protein</fullName>
    </submittedName>
</protein>
<name>A0A7J8GKJ3_MOLMO</name>